<evidence type="ECO:0000256" key="1">
    <source>
        <dbReference type="SAM" id="MobiDB-lite"/>
    </source>
</evidence>
<feature type="non-terminal residue" evidence="2">
    <location>
        <position position="69"/>
    </location>
</feature>
<evidence type="ECO:0000313" key="2">
    <source>
        <dbReference type="EMBL" id="KFM81649.1"/>
    </source>
</evidence>
<keyword evidence="3" id="KW-1185">Reference proteome</keyword>
<name>A0A087UWB0_STEMI</name>
<organism evidence="2 3">
    <name type="scientific">Stegodyphus mimosarum</name>
    <name type="common">African social velvet spider</name>
    <dbReference type="NCBI Taxonomy" id="407821"/>
    <lineage>
        <taxon>Eukaryota</taxon>
        <taxon>Metazoa</taxon>
        <taxon>Ecdysozoa</taxon>
        <taxon>Arthropoda</taxon>
        <taxon>Chelicerata</taxon>
        <taxon>Arachnida</taxon>
        <taxon>Araneae</taxon>
        <taxon>Araneomorphae</taxon>
        <taxon>Entelegynae</taxon>
        <taxon>Eresoidea</taxon>
        <taxon>Eresidae</taxon>
        <taxon>Stegodyphus</taxon>
    </lineage>
</organism>
<sequence length="69" mass="7785">MDNFEPGMFRPVAPSLSDKEEGKNRNNAEEEENTQVREEPEEDQEMLKPADPDVISSWSLSAGTSDLLF</sequence>
<evidence type="ECO:0000313" key="3">
    <source>
        <dbReference type="Proteomes" id="UP000054359"/>
    </source>
</evidence>
<dbReference type="EMBL" id="KK121984">
    <property type="protein sequence ID" value="KFM81649.1"/>
    <property type="molecule type" value="Genomic_DNA"/>
</dbReference>
<proteinExistence type="predicted"/>
<feature type="compositionally biased region" description="Polar residues" evidence="1">
    <location>
        <begin position="56"/>
        <end position="69"/>
    </location>
</feature>
<accession>A0A087UWB0</accession>
<protein>
    <submittedName>
        <fullName evidence="2">Uncharacterized protein</fullName>
    </submittedName>
</protein>
<dbReference type="Proteomes" id="UP000054359">
    <property type="component" value="Unassembled WGS sequence"/>
</dbReference>
<gene>
    <name evidence="2" type="ORF">X975_20537</name>
</gene>
<dbReference type="AlphaFoldDB" id="A0A087UWB0"/>
<reference evidence="2 3" key="1">
    <citation type="submission" date="2013-11" db="EMBL/GenBank/DDBJ databases">
        <title>Genome sequencing of Stegodyphus mimosarum.</title>
        <authorList>
            <person name="Bechsgaard J."/>
        </authorList>
    </citation>
    <scope>NUCLEOTIDE SEQUENCE [LARGE SCALE GENOMIC DNA]</scope>
</reference>
<feature type="compositionally biased region" description="Basic and acidic residues" evidence="1">
    <location>
        <begin position="17"/>
        <end position="38"/>
    </location>
</feature>
<feature type="region of interest" description="Disordered" evidence="1">
    <location>
        <begin position="1"/>
        <end position="69"/>
    </location>
</feature>